<evidence type="ECO:0000256" key="1">
    <source>
        <dbReference type="SAM" id="MobiDB-lite"/>
    </source>
</evidence>
<reference evidence="3 4" key="1">
    <citation type="journal article" date="2019" name="Nat. Ecol. Evol.">
        <title>Megaphylogeny resolves global patterns of mushroom evolution.</title>
        <authorList>
            <person name="Varga T."/>
            <person name="Krizsan K."/>
            <person name="Foldi C."/>
            <person name="Dima B."/>
            <person name="Sanchez-Garcia M."/>
            <person name="Sanchez-Ramirez S."/>
            <person name="Szollosi G.J."/>
            <person name="Szarkandi J.G."/>
            <person name="Papp V."/>
            <person name="Albert L."/>
            <person name="Andreopoulos W."/>
            <person name="Angelini C."/>
            <person name="Antonin V."/>
            <person name="Barry K.W."/>
            <person name="Bougher N.L."/>
            <person name="Buchanan P."/>
            <person name="Buyck B."/>
            <person name="Bense V."/>
            <person name="Catcheside P."/>
            <person name="Chovatia M."/>
            <person name="Cooper J."/>
            <person name="Damon W."/>
            <person name="Desjardin D."/>
            <person name="Finy P."/>
            <person name="Geml J."/>
            <person name="Haridas S."/>
            <person name="Hughes K."/>
            <person name="Justo A."/>
            <person name="Karasinski D."/>
            <person name="Kautmanova I."/>
            <person name="Kiss B."/>
            <person name="Kocsube S."/>
            <person name="Kotiranta H."/>
            <person name="LaButti K.M."/>
            <person name="Lechner B.E."/>
            <person name="Liimatainen K."/>
            <person name="Lipzen A."/>
            <person name="Lukacs Z."/>
            <person name="Mihaltcheva S."/>
            <person name="Morgado L.N."/>
            <person name="Niskanen T."/>
            <person name="Noordeloos M.E."/>
            <person name="Ohm R.A."/>
            <person name="Ortiz-Santana B."/>
            <person name="Ovrebo C."/>
            <person name="Racz N."/>
            <person name="Riley R."/>
            <person name="Savchenko A."/>
            <person name="Shiryaev A."/>
            <person name="Soop K."/>
            <person name="Spirin V."/>
            <person name="Szebenyi C."/>
            <person name="Tomsovsky M."/>
            <person name="Tulloss R.E."/>
            <person name="Uehling J."/>
            <person name="Grigoriev I.V."/>
            <person name="Vagvolgyi C."/>
            <person name="Papp T."/>
            <person name="Martin F.M."/>
            <person name="Miettinen O."/>
            <person name="Hibbett D.S."/>
            <person name="Nagy L.G."/>
        </authorList>
    </citation>
    <scope>NUCLEOTIDE SEQUENCE [LARGE SCALE GENOMIC DNA]</scope>
    <source>
        <strain evidence="3 4">CBS 121175</strain>
    </source>
</reference>
<dbReference type="STRING" id="230819.A0A5C3LDC1"/>
<protein>
    <recommendedName>
        <fullName evidence="2">PXA domain-containing protein</fullName>
    </recommendedName>
</protein>
<keyword evidence="4" id="KW-1185">Reference proteome</keyword>
<evidence type="ECO:0000259" key="2">
    <source>
        <dbReference type="PROSITE" id="PS51207"/>
    </source>
</evidence>
<dbReference type="AlphaFoldDB" id="A0A5C3LDC1"/>
<sequence>MTTAPPRQRQALSIASSVLTKATQQTLARRLLVTPQSNEDLPPLLSTQGLPPELDAELYDFIALALRAYVNPWWTKITRYDKEFLPHVTKIIIHVVSALEERMKAVDLPALVFHDVPTLVTQHYIDFRNAQLKLSTSYATGGASSVSQLFSQLQPHMAISTDGEIDPEYYRQILDIVLKLLLPSEDHEPEVERTAVREVLVKVLVNDIFPKISQPWFIHKVIIDLLGPQSEESLYAPQPTAQTTPPESSFFHNFLVLVLSGLQSFSGLCLALMQSYKQTVSTIKLVNQSPDHSPRLPTPTVLLIKDPPEPLTLAPPVVNSRSLSATSAISSGTEASTTPPDPSPDEQKDYLGPPLDMVAEIARFQDRYTSTLLVTTLSMLSLSMITFLDKLCVHMLFRFLSPIFILNIVRLSKRTLFPNGYPGPQPVEPTPEEQAELRQILISWRPKGAISHLLPLFLSAEPSATMETAIEPLSDAKCNTRLFVFLLDRVLVALFPELVK</sequence>
<dbReference type="EMBL" id="ML210146">
    <property type="protein sequence ID" value="TFK30652.1"/>
    <property type="molecule type" value="Genomic_DNA"/>
</dbReference>
<proteinExistence type="predicted"/>
<dbReference type="PANTHER" id="PTHR22775:SF3">
    <property type="entry name" value="SORTING NEXIN-13"/>
    <property type="match status" value="1"/>
</dbReference>
<evidence type="ECO:0000313" key="4">
    <source>
        <dbReference type="Proteomes" id="UP000307440"/>
    </source>
</evidence>
<name>A0A5C3LDC1_COPMA</name>
<dbReference type="PANTHER" id="PTHR22775">
    <property type="entry name" value="SORTING NEXIN"/>
    <property type="match status" value="1"/>
</dbReference>
<dbReference type="PROSITE" id="PS51207">
    <property type="entry name" value="PXA"/>
    <property type="match status" value="1"/>
</dbReference>
<accession>A0A5C3LDC1</accession>
<dbReference type="GO" id="GO:0035091">
    <property type="term" value="F:phosphatidylinositol binding"/>
    <property type="evidence" value="ECO:0007669"/>
    <property type="project" value="TreeGrafter"/>
</dbReference>
<feature type="region of interest" description="Disordered" evidence="1">
    <location>
        <begin position="328"/>
        <end position="351"/>
    </location>
</feature>
<feature type="domain" description="PXA" evidence="2">
    <location>
        <begin position="51"/>
        <end position="230"/>
    </location>
</feature>
<gene>
    <name evidence="3" type="ORF">FA15DRAFT_662669</name>
</gene>
<dbReference type="SMART" id="SM00313">
    <property type="entry name" value="PXA"/>
    <property type="match status" value="1"/>
</dbReference>
<dbReference type="OrthoDB" id="5582218at2759"/>
<organism evidence="3 4">
    <name type="scientific">Coprinopsis marcescibilis</name>
    <name type="common">Agaric fungus</name>
    <name type="synonym">Psathyrella marcescibilis</name>
    <dbReference type="NCBI Taxonomy" id="230819"/>
    <lineage>
        <taxon>Eukaryota</taxon>
        <taxon>Fungi</taxon>
        <taxon>Dikarya</taxon>
        <taxon>Basidiomycota</taxon>
        <taxon>Agaricomycotina</taxon>
        <taxon>Agaricomycetes</taxon>
        <taxon>Agaricomycetidae</taxon>
        <taxon>Agaricales</taxon>
        <taxon>Agaricineae</taxon>
        <taxon>Psathyrellaceae</taxon>
        <taxon>Coprinopsis</taxon>
    </lineage>
</organism>
<evidence type="ECO:0000313" key="3">
    <source>
        <dbReference type="EMBL" id="TFK30652.1"/>
    </source>
</evidence>
<dbReference type="Proteomes" id="UP000307440">
    <property type="component" value="Unassembled WGS sequence"/>
</dbReference>
<dbReference type="Pfam" id="PF02194">
    <property type="entry name" value="PXA"/>
    <property type="match status" value="1"/>
</dbReference>
<dbReference type="InterPro" id="IPR003114">
    <property type="entry name" value="Phox_assoc"/>
</dbReference>